<accession>A0ABV3G0F4</accession>
<dbReference type="Pfam" id="PF07993">
    <property type="entry name" value="NAD_binding_4"/>
    <property type="match status" value="1"/>
</dbReference>
<keyword evidence="4" id="KW-0436">Ligase</keyword>
<dbReference type="SUPFAM" id="SSF52777">
    <property type="entry name" value="CoA-dependent acyltransferases"/>
    <property type="match status" value="4"/>
</dbReference>
<dbReference type="Gene3D" id="2.30.38.10">
    <property type="entry name" value="Luciferase, Domain 3"/>
    <property type="match status" value="1"/>
</dbReference>
<dbReference type="Pfam" id="PF00550">
    <property type="entry name" value="PP-binding"/>
    <property type="match status" value="2"/>
</dbReference>
<keyword evidence="2" id="KW-0596">Phosphopantetheine</keyword>
<dbReference type="Gene3D" id="3.30.559.10">
    <property type="entry name" value="Chloramphenicol acetyltransferase-like domain"/>
    <property type="match status" value="2"/>
</dbReference>
<name>A0ABV3G0F4_9NOCA</name>
<dbReference type="CDD" id="cd05930">
    <property type="entry name" value="A_NRPS"/>
    <property type="match status" value="1"/>
</dbReference>
<dbReference type="Proteomes" id="UP001551695">
    <property type="component" value="Unassembled WGS sequence"/>
</dbReference>
<feature type="region of interest" description="Disordered" evidence="5">
    <location>
        <begin position="1472"/>
        <end position="1492"/>
    </location>
</feature>
<dbReference type="Gene3D" id="3.40.50.980">
    <property type="match status" value="2"/>
</dbReference>
<organism evidence="7 8">
    <name type="scientific">Nocardia aurea</name>
    <dbReference type="NCBI Taxonomy" id="2144174"/>
    <lineage>
        <taxon>Bacteria</taxon>
        <taxon>Bacillati</taxon>
        <taxon>Actinomycetota</taxon>
        <taxon>Actinomycetes</taxon>
        <taxon>Mycobacteriales</taxon>
        <taxon>Nocardiaceae</taxon>
        <taxon>Nocardia</taxon>
    </lineage>
</organism>
<dbReference type="SUPFAM" id="SSF51735">
    <property type="entry name" value="NAD(P)-binding Rossmann-fold domains"/>
    <property type="match status" value="1"/>
</dbReference>
<dbReference type="InterPro" id="IPR020845">
    <property type="entry name" value="AMP-binding_CS"/>
</dbReference>
<comment type="cofactor">
    <cofactor evidence="1">
        <name>pantetheine 4'-phosphate</name>
        <dbReference type="ChEBI" id="CHEBI:47942"/>
    </cofactor>
</comment>
<dbReference type="InterPro" id="IPR001242">
    <property type="entry name" value="Condensation_dom"/>
</dbReference>
<dbReference type="InterPro" id="IPR025110">
    <property type="entry name" value="AMP-bd_C"/>
</dbReference>
<dbReference type="Pfam" id="PF00668">
    <property type="entry name" value="Condensation"/>
    <property type="match status" value="2"/>
</dbReference>
<dbReference type="Pfam" id="PF00501">
    <property type="entry name" value="AMP-binding"/>
    <property type="match status" value="1"/>
</dbReference>
<protein>
    <submittedName>
        <fullName evidence="7">Amino acid adenylation domain-containing protein</fullName>
    </submittedName>
</protein>
<dbReference type="Pfam" id="PF13193">
    <property type="entry name" value="AMP-binding_C"/>
    <property type="match status" value="1"/>
</dbReference>
<evidence type="ECO:0000256" key="3">
    <source>
        <dbReference type="ARBA" id="ARBA00022553"/>
    </source>
</evidence>
<dbReference type="CDD" id="cd05235">
    <property type="entry name" value="SDR_e1"/>
    <property type="match status" value="1"/>
</dbReference>
<dbReference type="InterPro" id="IPR010071">
    <property type="entry name" value="AA_adenyl_dom"/>
</dbReference>
<evidence type="ECO:0000256" key="1">
    <source>
        <dbReference type="ARBA" id="ARBA00001957"/>
    </source>
</evidence>
<keyword evidence="8" id="KW-1185">Reference proteome</keyword>
<feature type="domain" description="Carrier" evidence="6">
    <location>
        <begin position="953"/>
        <end position="1030"/>
    </location>
</feature>
<reference evidence="7 8" key="1">
    <citation type="submission" date="2024-06" db="EMBL/GenBank/DDBJ databases">
        <title>The Natural Products Discovery Center: Release of the First 8490 Sequenced Strains for Exploring Actinobacteria Biosynthetic Diversity.</title>
        <authorList>
            <person name="Kalkreuter E."/>
            <person name="Kautsar S.A."/>
            <person name="Yang D."/>
            <person name="Bader C.D."/>
            <person name="Teijaro C.N."/>
            <person name="Fluegel L."/>
            <person name="Davis C.M."/>
            <person name="Simpson J.R."/>
            <person name="Lauterbach L."/>
            <person name="Steele A.D."/>
            <person name="Gui C."/>
            <person name="Meng S."/>
            <person name="Li G."/>
            <person name="Viehrig K."/>
            <person name="Ye F."/>
            <person name="Su P."/>
            <person name="Kiefer A.F."/>
            <person name="Nichols A."/>
            <person name="Cepeda A.J."/>
            <person name="Yan W."/>
            <person name="Fan B."/>
            <person name="Jiang Y."/>
            <person name="Adhikari A."/>
            <person name="Zheng C.-J."/>
            <person name="Schuster L."/>
            <person name="Cowan T.M."/>
            <person name="Smanski M.J."/>
            <person name="Chevrette M.G."/>
            <person name="De Carvalho L.P.S."/>
            <person name="Shen B."/>
        </authorList>
    </citation>
    <scope>NUCLEOTIDE SEQUENCE [LARGE SCALE GENOMIC DNA]</scope>
    <source>
        <strain evidence="7 8">NPDC050403</strain>
    </source>
</reference>
<evidence type="ECO:0000256" key="4">
    <source>
        <dbReference type="ARBA" id="ARBA00022598"/>
    </source>
</evidence>
<dbReference type="NCBIfam" id="TIGR01746">
    <property type="entry name" value="Thioester-redct"/>
    <property type="match status" value="1"/>
</dbReference>
<evidence type="ECO:0000256" key="5">
    <source>
        <dbReference type="SAM" id="MobiDB-lite"/>
    </source>
</evidence>
<evidence type="ECO:0000256" key="2">
    <source>
        <dbReference type="ARBA" id="ARBA00022450"/>
    </source>
</evidence>
<dbReference type="InterPro" id="IPR010080">
    <property type="entry name" value="Thioester_reductase-like_dom"/>
</dbReference>
<dbReference type="PANTHER" id="PTHR45527:SF1">
    <property type="entry name" value="FATTY ACID SYNTHASE"/>
    <property type="match status" value="1"/>
</dbReference>
<dbReference type="InterPro" id="IPR000873">
    <property type="entry name" value="AMP-dep_synth/lig_dom"/>
</dbReference>
<dbReference type="Gene3D" id="3.30.559.30">
    <property type="entry name" value="Nonribosomal peptide synthetase, condensation domain"/>
    <property type="match status" value="2"/>
</dbReference>
<dbReference type="PROSITE" id="PS50075">
    <property type="entry name" value="CARRIER"/>
    <property type="match status" value="2"/>
</dbReference>
<dbReference type="InterPro" id="IPR036736">
    <property type="entry name" value="ACP-like_sf"/>
</dbReference>
<keyword evidence="3" id="KW-0597">Phosphoprotein</keyword>
<dbReference type="PANTHER" id="PTHR45527">
    <property type="entry name" value="NONRIBOSOMAL PEPTIDE SYNTHETASE"/>
    <property type="match status" value="1"/>
</dbReference>
<dbReference type="InterPro" id="IPR013120">
    <property type="entry name" value="FAR_NAD-bd"/>
</dbReference>
<dbReference type="NCBIfam" id="TIGR01733">
    <property type="entry name" value="AA-adenyl-dom"/>
    <property type="match status" value="1"/>
</dbReference>
<dbReference type="PROSITE" id="PS00455">
    <property type="entry name" value="AMP_BINDING"/>
    <property type="match status" value="1"/>
</dbReference>
<dbReference type="SUPFAM" id="SSF56801">
    <property type="entry name" value="Acetyl-CoA synthetase-like"/>
    <property type="match status" value="1"/>
</dbReference>
<dbReference type="InterPro" id="IPR009081">
    <property type="entry name" value="PP-bd_ACP"/>
</dbReference>
<dbReference type="RefSeq" id="WP_357787352.1">
    <property type="nucleotide sequence ID" value="NZ_JBFAKC010000013.1"/>
</dbReference>
<sequence length="1971" mass="209499">MEPDRDTKLPLTSAQREVWFAQNLHGDVPLTITQYTDVTGPLDRGVYAAAARYAARELGGYLGFGVDDDGTPWQRLEFDQYDDVDFLDMTAEPDPHAAALAWIGRDRGKPVDVTVDAPMWSTILRIGPQRHLVYTRAHHLVLDGYGAMTLARRHAQIYEQMLEGVELAPPDIGTPEILLEADRAYRSSTRFETDRRYWADRVDGSPEAVGLATRPGDLAAHSVVVGADLDATPLERASGDAGTAAVLVAVFGGYLARVTCAPEVTLSLPVAARTTAALRRAAGLVSNVVPLRLPVSESARLTDLMTHARAELSGALRHQRYRGEDMIRDAEGGGTRYGARDFGPAVNIMNFQSSVQLGPARGTLHLLGTGPVPDLTLNVYPGSANGLRVEFEGNPNRYTPAELAAHHARFLRLLDHLTGDPSATVGGFDLVDDEQRRALVPWRGPQTGPVETLAALISSAVRRNPDGTAVVYGESHWNYRDFDIHTDALARALIEAGAGPEHSVVTLLERSAESVAAVWAVTKAGAAFVPVDPSYPDERIDYVLADSGAEIALTTAEYADRLPEGTRVILLDDLLSTPPGEYRGPVTDAERTAALSAAHPAYLIYTSGSTGRPKGVMVTHGGLANLAAERRDRYALRPGAVALHHASPGFDMAVGEQLCALAGAATLVVAPRFVVAGPDLAELMRRERVSNAIITPAVLATLDPAALPELTVLGVGGEAIRSDLVDAWAPGRLMRNGYGPTEATDIATIGELVDGRPVTIGAPLRGFHAVVLDVALRPVPPGVLGELYLGGPALARGYHGRAALTSDRFVADPFGPPGGRLYRTGDLVTVTPAGSGYALFYHGRGDFQIKVRGHRIEPGEIETVLTSLPGIARAAVTAHTDPRTGTHLVAYLVAEPGAGIARLAVRAAVARLLPSYLRPAAYEVLETLPLTTNGKLDTRRLPAPVFGQNEFRAPAGVAEERVAAVFAEVLEQSTPIGADDDFFTLGGTSLSATRVAARLSVTVRTLFDAPTVAELAAVLADASAAHRPELVALPRPELVPLAPAQLRLWLLNQLLPDSAAYHLPVAVRLTGPLDRTALATALYAVLDRHEALRTVYPEAGISARQHLSSVADAATAIDLVPHEIDADLTAAVHRFATEPFDVAVDPPVRARLFRSAGVTDEHVLVLVAHHIAADGWSLGPLIADLTAAYTAARAGTAPTWDPLPVRYADYALWQHALLGDPADPESTVSGQLAYWRSVLADAPDRLPLPSRRGRRGERGERGAAVAVDLAAPSRALGDSTPFMVAFAAYAVLLHRLSDRTDMVIGTPVAGRGHPALDRMVGMFVNTVPLRVRIDPDSSFRELVAAVRTLALDAFDHADIPFDRVIDAVDAPRVEGGHPLLRTVFSFENLPAPPPLVLDGMRLELLDLPRDTAQFDLTLTVRENPPRATFRYDTAVFDAADVDHFAAAYRTVLAAALADPDRPVRELGDVAEFDGTGADTEPRASRATGDVPSAPATAREHAIAAVFAEVLGLDSVGPDDDFFELGGTSLLVFTLRTALADRLGLHVEPRALFAAATVRALASAERDADPRRFAETLSADAELDDEFTVDGLEPADPQGPLLLTGATGFLGAHLLRELLDNTARDVFCLVRATDRADGLRRLRAALASYDLADDDLPDRVTAVPGDLAEPRLGLDRASFDMLAGRLSAIVHNGALVNHLATYGQLRAANVGGTREVLRLAASTRAIPVHLVSTLDAVLGPDRTGFVDENTEITAAEVSRHGYVAGKWVAEQLVLRAGERGLPVAVYRPGLVGASARTGAISADDSLWTMVRAAALLGTAPEVGDAVVSLAPVDYVAAGIAALVVRGIPDGERYHLVNTEPTPVAELLAGLVRLGYPMRTVTPEQAQLVLAERLGAHGGAPGDDLARAALLVGNYVDVDANGLAELVLDDTATGAALRGTGIRCPRVDGAVIDRCLRRFQETGLLAPARSAVR</sequence>
<gene>
    <name evidence="7" type="ORF">AB0I48_26685</name>
</gene>
<dbReference type="EMBL" id="JBFAKC010000013">
    <property type="protein sequence ID" value="MEV0711156.1"/>
    <property type="molecule type" value="Genomic_DNA"/>
</dbReference>
<dbReference type="InterPro" id="IPR023213">
    <property type="entry name" value="CAT-like_dom_sf"/>
</dbReference>
<dbReference type="InterPro" id="IPR045851">
    <property type="entry name" value="AMP-bd_C_sf"/>
</dbReference>
<dbReference type="Gene3D" id="3.40.50.720">
    <property type="entry name" value="NAD(P)-binding Rossmann-like Domain"/>
    <property type="match status" value="1"/>
</dbReference>
<dbReference type="InterPro" id="IPR036291">
    <property type="entry name" value="NAD(P)-bd_dom_sf"/>
</dbReference>
<dbReference type="SMART" id="SM00823">
    <property type="entry name" value="PKS_PP"/>
    <property type="match status" value="2"/>
</dbReference>
<evidence type="ECO:0000259" key="6">
    <source>
        <dbReference type="PROSITE" id="PS50075"/>
    </source>
</evidence>
<proteinExistence type="predicted"/>
<evidence type="ECO:0000313" key="7">
    <source>
        <dbReference type="EMBL" id="MEV0711156.1"/>
    </source>
</evidence>
<dbReference type="InterPro" id="IPR020806">
    <property type="entry name" value="PKS_PP-bd"/>
</dbReference>
<dbReference type="SUPFAM" id="SSF47336">
    <property type="entry name" value="ACP-like"/>
    <property type="match status" value="2"/>
</dbReference>
<dbReference type="CDD" id="cd19540">
    <property type="entry name" value="LCL_NRPS-like"/>
    <property type="match status" value="1"/>
</dbReference>
<dbReference type="Gene3D" id="1.10.1200.10">
    <property type="entry name" value="ACP-like"/>
    <property type="match status" value="2"/>
</dbReference>
<evidence type="ECO:0000313" key="8">
    <source>
        <dbReference type="Proteomes" id="UP001551695"/>
    </source>
</evidence>
<feature type="domain" description="Carrier" evidence="6">
    <location>
        <begin position="1493"/>
        <end position="1568"/>
    </location>
</feature>
<dbReference type="Gene3D" id="3.30.300.30">
    <property type="match status" value="1"/>
</dbReference>
<comment type="caution">
    <text evidence="7">The sequence shown here is derived from an EMBL/GenBank/DDBJ whole genome shotgun (WGS) entry which is preliminary data.</text>
</comment>